<dbReference type="GO" id="GO:0005634">
    <property type="term" value="C:nucleus"/>
    <property type="evidence" value="ECO:0007669"/>
    <property type="project" value="TreeGrafter"/>
</dbReference>
<protein>
    <submittedName>
        <fullName evidence="2">DDE-domain-containing protein</fullName>
    </submittedName>
</protein>
<name>A0A3N4K8D5_9PEZI</name>
<dbReference type="GO" id="GO:0003677">
    <property type="term" value="F:DNA binding"/>
    <property type="evidence" value="ECO:0007669"/>
    <property type="project" value="TreeGrafter"/>
</dbReference>
<organism evidence="2 3">
    <name type="scientific">Morchella conica CCBAS932</name>
    <dbReference type="NCBI Taxonomy" id="1392247"/>
    <lineage>
        <taxon>Eukaryota</taxon>
        <taxon>Fungi</taxon>
        <taxon>Dikarya</taxon>
        <taxon>Ascomycota</taxon>
        <taxon>Pezizomycotina</taxon>
        <taxon>Pezizomycetes</taxon>
        <taxon>Pezizales</taxon>
        <taxon>Morchellaceae</taxon>
        <taxon>Morchella</taxon>
    </lineage>
</organism>
<evidence type="ECO:0000313" key="3">
    <source>
        <dbReference type="Proteomes" id="UP000277580"/>
    </source>
</evidence>
<dbReference type="EMBL" id="ML119220">
    <property type="protein sequence ID" value="RPB06787.1"/>
    <property type="molecule type" value="Genomic_DNA"/>
</dbReference>
<dbReference type="STRING" id="1392247.A0A3N4K8D5"/>
<sequence>QITIEVLLKYFLIKLYRAGGNKRLLIIDGHTSHVAWEFFDFCLEHDIIPLCLPAHSTHLLQPLDVGLFGPLQGNHSRLLDDFIERENCGIHKGTFFPLLMKARELTYTQKNIKSAFEATGIYPLNHRRPL</sequence>
<dbReference type="PANTHER" id="PTHR19303:SF74">
    <property type="entry name" value="POGO TRANSPOSABLE ELEMENT WITH KRAB DOMAIN"/>
    <property type="match status" value="1"/>
</dbReference>
<dbReference type="InterPro" id="IPR050863">
    <property type="entry name" value="CenT-Element_Derived"/>
</dbReference>
<dbReference type="OrthoDB" id="10072016at2759"/>
<dbReference type="Pfam" id="PF03184">
    <property type="entry name" value="DDE_1"/>
    <property type="match status" value="1"/>
</dbReference>
<proteinExistence type="predicted"/>
<evidence type="ECO:0000259" key="1">
    <source>
        <dbReference type="Pfam" id="PF03184"/>
    </source>
</evidence>
<evidence type="ECO:0000313" key="2">
    <source>
        <dbReference type="EMBL" id="RPB06787.1"/>
    </source>
</evidence>
<reference evidence="2 3" key="1">
    <citation type="journal article" date="2018" name="Nat. Ecol. Evol.">
        <title>Pezizomycetes genomes reveal the molecular basis of ectomycorrhizal truffle lifestyle.</title>
        <authorList>
            <person name="Murat C."/>
            <person name="Payen T."/>
            <person name="Noel B."/>
            <person name="Kuo A."/>
            <person name="Morin E."/>
            <person name="Chen J."/>
            <person name="Kohler A."/>
            <person name="Krizsan K."/>
            <person name="Balestrini R."/>
            <person name="Da Silva C."/>
            <person name="Montanini B."/>
            <person name="Hainaut M."/>
            <person name="Levati E."/>
            <person name="Barry K.W."/>
            <person name="Belfiori B."/>
            <person name="Cichocki N."/>
            <person name="Clum A."/>
            <person name="Dockter R.B."/>
            <person name="Fauchery L."/>
            <person name="Guy J."/>
            <person name="Iotti M."/>
            <person name="Le Tacon F."/>
            <person name="Lindquist E.A."/>
            <person name="Lipzen A."/>
            <person name="Malagnac F."/>
            <person name="Mello A."/>
            <person name="Molinier V."/>
            <person name="Miyauchi S."/>
            <person name="Poulain J."/>
            <person name="Riccioni C."/>
            <person name="Rubini A."/>
            <person name="Sitrit Y."/>
            <person name="Splivallo R."/>
            <person name="Traeger S."/>
            <person name="Wang M."/>
            <person name="Zifcakova L."/>
            <person name="Wipf D."/>
            <person name="Zambonelli A."/>
            <person name="Paolocci F."/>
            <person name="Nowrousian M."/>
            <person name="Ottonello S."/>
            <person name="Baldrian P."/>
            <person name="Spatafora J.W."/>
            <person name="Henrissat B."/>
            <person name="Nagy L.G."/>
            <person name="Aury J.M."/>
            <person name="Wincker P."/>
            <person name="Grigoriev I.V."/>
            <person name="Bonfante P."/>
            <person name="Martin F.M."/>
        </authorList>
    </citation>
    <scope>NUCLEOTIDE SEQUENCE [LARGE SCALE GENOMIC DNA]</scope>
    <source>
        <strain evidence="2 3">CCBAS932</strain>
    </source>
</reference>
<feature type="domain" description="DDE-1" evidence="1">
    <location>
        <begin position="4"/>
        <end position="116"/>
    </location>
</feature>
<dbReference type="InParanoid" id="A0A3N4K8D5"/>
<keyword evidence="3" id="KW-1185">Reference proteome</keyword>
<accession>A0A3N4K8D5</accession>
<feature type="non-terminal residue" evidence="2">
    <location>
        <position position="1"/>
    </location>
</feature>
<dbReference type="PANTHER" id="PTHR19303">
    <property type="entry name" value="TRANSPOSON"/>
    <property type="match status" value="1"/>
</dbReference>
<feature type="non-terminal residue" evidence="2">
    <location>
        <position position="130"/>
    </location>
</feature>
<dbReference type="AlphaFoldDB" id="A0A3N4K8D5"/>
<dbReference type="Proteomes" id="UP000277580">
    <property type="component" value="Unassembled WGS sequence"/>
</dbReference>
<dbReference type="InterPro" id="IPR004875">
    <property type="entry name" value="DDE_SF_endonuclease_dom"/>
</dbReference>
<gene>
    <name evidence="2" type="ORF">P167DRAFT_465308</name>
</gene>